<gene>
    <name evidence="1" type="ORF">D0469_19395</name>
</gene>
<protein>
    <submittedName>
        <fullName evidence="1">Uncharacterized protein</fullName>
    </submittedName>
</protein>
<dbReference type="OrthoDB" id="1933051at2"/>
<comment type="caution">
    <text evidence="1">The sequence shown here is derived from an EMBL/GenBank/DDBJ whole genome shotgun (WGS) entry which is preliminary data.</text>
</comment>
<dbReference type="AlphaFoldDB" id="A0A372LCH8"/>
<sequence length="262" mass="31117">MEIRLLNKGYKNNEQFYQDFLEDKINSNENYFSNEFVKIADTPDFPIYMGRGSEEEKKQAFQKAFEIIAASYINTDRDVHLEEIFWHSLLITKKREFILENYPIVSTGIKHFENIVIKKFDWENYIYKCVLAAEYIGDLDINKEKKKHYYNLVLENLDVYNYIIKYAIFRNSEFLIKILTIIDELQISNIMKANIKDRPDLGNDERYGRRVIFELNKKYPVVMSPLLDIETLKNEVIQALSYYYDVSGIRMRELQSVGAGVE</sequence>
<dbReference type="RefSeq" id="WP_117328380.1">
    <property type="nucleotide sequence ID" value="NZ_QVTE01000063.1"/>
</dbReference>
<keyword evidence="2" id="KW-1185">Reference proteome</keyword>
<reference evidence="1 2" key="1">
    <citation type="submission" date="2018-08" db="EMBL/GenBank/DDBJ databases">
        <title>Bacillus chawlae sp. nov., Bacillus glennii sp. nov., and Bacillus saganii sp. nov. Isolated from the Vehicle Assembly Building at Kennedy Space Center where the Viking Spacecraft were Assembled.</title>
        <authorList>
            <person name="Seuylemezian A."/>
            <person name="Vaishampayan P."/>
        </authorList>
    </citation>
    <scope>NUCLEOTIDE SEQUENCE [LARGE SCALE GENOMIC DNA]</scope>
    <source>
        <strain evidence="1 2">V47-23a</strain>
    </source>
</reference>
<proteinExistence type="predicted"/>
<evidence type="ECO:0000313" key="2">
    <source>
        <dbReference type="Proteomes" id="UP000264541"/>
    </source>
</evidence>
<organism evidence="1 2">
    <name type="scientific">Peribacillus saganii</name>
    <dbReference type="NCBI Taxonomy" id="2303992"/>
    <lineage>
        <taxon>Bacteria</taxon>
        <taxon>Bacillati</taxon>
        <taxon>Bacillota</taxon>
        <taxon>Bacilli</taxon>
        <taxon>Bacillales</taxon>
        <taxon>Bacillaceae</taxon>
        <taxon>Peribacillus</taxon>
    </lineage>
</organism>
<dbReference type="EMBL" id="QVTE01000063">
    <property type="protein sequence ID" value="RFU63692.1"/>
    <property type="molecule type" value="Genomic_DNA"/>
</dbReference>
<evidence type="ECO:0000313" key="1">
    <source>
        <dbReference type="EMBL" id="RFU63692.1"/>
    </source>
</evidence>
<accession>A0A372LCH8</accession>
<dbReference type="Proteomes" id="UP000264541">
    <property type="component" value="Unassembled WGS sequence"/>
</dbReference>
<name>A0A372LCH8_9BACI</name>